<dbReference type="EMBL" id="FWPT01000004">
    <property type="protein sequence ID" value="SMA45470.1"/>
    <property type="molecule type" value="Genomic_DNA"/>
</dbReference>
<reference evidence="1 2" key="1">
    <citation type="submission" date="2017-03" db="EMBL/GenBank/DDBJ databases">
        <authorList>
            <person name="Afonso C.L."/>
            <person name="Miller P.J."/>
            <person name="Scott M.A."/>
            <person name="Spackman E."/>
            <person name="Goraichik I."/>
            <person name="Dimitrov K.M."/>
            <person name="Suarez D.L."/>
            <person name="Swayne D.E."/>
        </authorList>
    </citation>
    <scope>NUCLEOTIDE SEQUENCE [LARGE SCALE GENOMIC DNA]</scope>
    <source>
        <strain evidence="1">SB41UT1</strain>
    </source>
</reference>
<proteinExistence type="predicted"/>
<sequence>MNHVASGGVGSYDSDEDWVHFPGDEVGSDVAAEAFSRDVQEPPSFSEQLLKKTHLAIEDKTLSSALNEISVVQVRSIMKSMNFWLSDQEEFDAGVLAKVLSIDNKTIESDKNAGVLSSLSRMVKPKEYPVFGFLKQHLLQERSLLSTTAWHVLTKSYVQRLSNGLLGWIRMNLAQPLWDVDTVGDITSKIKVGSIAVSTQTPGEITICHKLRLIPKFRKRKKELYAGQHLQISCQLKLQPDRSRSDRLNLHCDSEVRLSSSLEVSAQSMPTIPKVNINEVDLWGDSDDEGL</sequence>
<evidence type="ECO:0000313" key="2">
    <source>
        <dbReference type="Proteomes" id="UP000196573"/>
    </source>
</evidence>
<organism evidence="1 2">
    <name type="scientific">Parendozoicomonas haliclonae</name>
    <dbReference type="NCBI Taxonomy" id="1960125"/>
    <lineage>
        <taxon>Bacteria</taxon>
        <taxon>Pseudomonadati</taxon>
        <taxon>Pseudomonadota</taxon>
        <taxon>Gammaproteobacteria</taxon>
        <taxon>Oceanospirillales</taxon>
        <taxon>Endozoicomonadaceae</taxon>
        <taxon>Parendozoicomonas</taxon>
    </lineage>
</organism>
<dbReference type="AlphaFoldDB" id="A0A1X7AJ88"/>
<keyword evidence="2" id="KW-1185">Reference proteome</keyword>
<accession>A0A1X7AJ88</accession>
<name>A0A1X7AJ88_9GAMM</name>
<gene>
    <name evidence="1" type="ORF">EHSB41UT_01927</name>
</gene>
<dbReference type="Proteomes" id="UP000196573">
    <property type="component" value="Unassembled WGS sequence"/>
</dbReference>
<protein>
    <submittedName>
        <fullName evidence="1">Uncharacterized protein</fullName>
    </submittedName>
</protein>
<evidence type="ECO:0000313" key="1">
    <source>
        <dbReference type="EMBL" id="SMA45470.1"/>
    </source>
</evidence>
<dbReference type="RefSeq" id="WP_133060460.1">
    <property type="nucleotide sequence ID" value="NZ_CBCSCN010000002.1"/>
</dbReference>